<dbReference type="InterPro" id="IPR016873">
    <property type="entry name" value="Caps_polysacc_synth_BcbE_prd"/>
</dbReference>
<dbReference type="PIRSF" id="PIRSF028162">
    <property type="entry name" value="BcbE_prd"/>
    <property type="match status" value="1"/>
</dbReference>
<dbReference type="Gene3D" id="3.90.550.10">
    <property type="entry name" value="Spore Coat Polysaccharide Biosynthesis Protein SpsA, Chain A"/>
    <property type="match status" value="1"/>
</dbReference>
<dbReference type="SUPFAM" id="SSF53448">
    <property type="entry name" value="Nucleotide-diphospho-sugar transferases"/>
    <property type="match status" value="1"/>
</dbReference>
<sequence length="247" mass="28525">MIVIPMAGLSSRFFKAGFDKPKYMLDAHGKSLFEHAVSSFKHYFQSEHFLFIVRDVDNTVEFVNQQAQILGIRSFSVKLLTQETRGQAETVFIGIEGEDDQEQSLTIFNIDTFRPGFVFPSELAHWDGYLEVFDGHGDNWSFVRPKSATSTQVIETAEKRPISQLCCTGLYYFASLQDYRDAYQHYLALPPEQWEKGELYVAPLYNYLIQQGKQIHYHLIERDEVIFCGVPDEYYAFLKQEPSVVKG</sequence>
<reference evidence="1" key="1">
    <citation type="submission" date="2022-03" db="EMBL/GenBank/DDBJ databases">
        <title>Sea Food Isolates.</title>
        <authorList>
            <person name="Li c."/>
        </authorList>
    </citation>
    <scope>NUCLEOTIDE SEQUENCE</scope>
    <source>
        <strain evidence="1">19MO03SA05</strain>
    </source>
</reference>
<name>A0AAU6VD51_UNCXX</name>
<dbReference type="InterPro" id="IPR029044">
    <property type="entry name" value="Nucleotide-diphossugar_trans"/>
</dbReference>
<accession>A0AAU6VD51</accession>
<dbReference type="EMBL" id="CP095350">
    <property type="protein sequence ID" value="XAG84361.1"/>
    <property type="molecule type" value="Genomic_DNA"/>
</dbReference>
<dbReference type="AlphaFoldDB" id="A0AAU6VD51"/>
<dbReference type="CDD" id="cd04183">
    <property type="entry name" value="GT2_BcE_like"/>
    <property type="match status" value="1"/>
</dbReference>
<gene>
    <name evidence="1" type="ORF">MRM63_12750</name>
</gene>
<proteinExistence type="predicted"/>
<organism evidence="1">
    <name type="scientific">bacterium 19MO03SA05</name>
    <dbReference type="NCBI Taxonomy" id="2920620"/>
    <lineage>
        <taxon>Bacteria</taxon>
    </lineage>
</organism>
<protein>
    <submittedName>
        <fullName evidence="1">Glycosyltransferase family 2 protein</fullName>
    </submittedName>
</protein>
<evidence type="ECO:0000313" key="1">
    <source>
        <dbReference type="EMBL" id="XAG84361.1"/>
    </source>
</evidence>